<keyword evidence="1" id="KW-0472">Membrane</keyword>
<organism evidence="3">
    <name type="scientific">Fusobacterium hwasookii ChDC F174</name>
    <dbReference type="NCBI Taxonomy" id="1307442"/>
    <lineage>
        <taxon>Bacteria</taxon>
        <taxon>Fusobacteriati</taxon>
        <taxon>Fusobacteriota</taxon>
        <taxon>Fusobacteriia</taxon>
        <taxon>Fusobacteriales</taxon>
        <taxon>Fusobacteriaceae</taxon>
        <taxon>Fusobacterium</taxon>
    </lineage>
</organism>
<evidence type="ECO:0000256" key="2">
    <source>
        <dbReference type="SAM" id="SignalP"/>
    </source>
</evidence>
<protein>
    <submittedName>
        <fullName evidence="3">Endonuclease</fullName>
    </submittedName>
</protein>
<dbReference type="PROSITE" id="PS51257">
    <property type="entry name" value="PROKAR_LIPOPROTEIN"/>
    <property type="match status" value="1"/>
</dbReference>
<keyword evidence="3" id="KW-0255">Endonuclease</keyword>
<evidence type="ECO:0000256" key="1">
    <source>
        <dbReference type="SAM" id="Phobius"/>
    </source>
</evidence>
<proteinExistence type="predicted"/>
<sequence>MLKKLILSVFLLFLTACSSTYVSKTDMIKKKEIIKLAITTPDKSTYLLGDNYDYQFTGKEAEKLQTLIEFQKIKGFTKDNLKQINKRIIAEKDGKILLLVRTEFTIYKKNETDKDNKNFEKDQEDFVNDFKKKLKEKDIDFTVKEDEEGWHFDLPSMIKVYGKLARLANRNDILQKSSDKIINLELDLAVEYQLSDTEYKKRVSNERWRSAGEFVLGVIAAPFVIAWGVLTLPVWFYAVTH</sequence>
<feature type="signal peptide" evidence="2">
    <location>
        <begin position="1"/>
        <end position="20"/>
    </location>
</feature>
<keyword evidence="1" id="KW-0812">Transmembrane</keyword>
<evidence type="ECO:0000313" key="3">
    <source>
        <dbReference type="EMBL" id="ALQ41032.1"/>
    </source>
</evidence>
<keyword evidence="1" id="KW-1133">Transmembrane helix</keyword>
<dbReference type="EMBL" id="CP013331">
    <property type="protein sequence ID" value="ALQ41032.1"/>
    <property type="molecule type" value="Genomic_DNA"/>
</dbReference>
<accession>A0A0S2ZQ77</accession>
<evidence type="ECO:0000313" key="4">
    <source>
        <dbReference type="Proteomes" id="UP000063275"/>
    </source>
</evidence>
<dbReference type="AlphaFoldDB" id="A0A0S2ZQ77"/>
<reference evidence="3 4" key="1">
    <citation type="submission" date="2015-11" db="EMBL/GenBank/DDBJ databases">
        <authorList>
            <person name="Zhang Y."/>
            <person name="Guo Z."/>
        </authorList>
    </citation>
    <scope>NUCLEOTIDE SEQUENCE [LARGE SCALE GENOMIC DNA]</scope>
    <source>
        <strain evidence="3 4">ChDC F174</strain>
    </source>
</reference>
<dbReference type="GO" id="GO:0004519">
    <property type="term" value="F:endonuclease activity"/>
    <property type="evidence" value="ECO:0007669"/>
    <property type="project" value="UniProtKB-KW"/>
</dbReference>
<feature type="transmembrane region" description="Helical" evidence="1">
    <location>
        <begin position="214"/>
        <end position="238"/>
    </location>
</feature>
<keyword evidence="3" id="KW-0378">Hydrolase</keyword>
<dbReference type="KEGG" id="fhw:RN87_10980"/>
<feature type="chain" id="PRO_5006608792" evidence="2">
    <location>
        <begin position="21"/>
        <end position="241"/>
    </location>
</feature>
<gene>
    <name evidence="3" type="ORF">RN87_10980</name>
</gene>
<keyword evidence="2" id="KW-0732">Signal</keyword>
<dbReference type="OrthoDB" id="90272at2"/>
<name>A0A0S2ZQ77_9FUSO</name>
<keyword evidence="3" id="KW-0540">Nuclease</keyword>
<dbReference type="Proteomes" id="UP000063275">
    <property type="component" value="Chromosome"/>
</dbReference>
<dbReference type="RefSeq" id="WP_029492789.1">
    <property type="nucleotide sequence ID" value="NZ_ATKF01000026.1"/>
</dbReference>